<organism evidence="1 2">
    <name type="scientific">Mycolicibacterium porcinum</name>
    <dbReference type="NCBI Taxonomy" id="39693"/>
    <lineage>
        <taxon>Bacteria</taxon>
        <taxon>Bacillati</taxon>
        <taxon>Actinomycetota</taxon>
        <taxon>Actinomycetes</taxon>
        <taxon>Mycobacteriales</taxon>
        <taxon>Mycobacteriaceae</taxon>
        <taxon>Mycolicibacterium</taxon>
    </lineage>
</organism>
<keyword evidence="2" id="KW-1185">Reference proteome</keyword>
<reference evidence="1 2" key="1">
    <citation type="submission" date="2024-04" db="EMBL/GenBank/DDBJ databases">
        <title>Genomic Markers of Mycobacteria.</title>
        <authorList>
            <person name="Soliman M.S."/>
            <person name="Elkholy A."/>
            <person name="Soliman N.S."/>
            <person name="Abbas A."/>
            <person name="Khayrat S."/>
            <person name="Shawky S."/>
        </authorList>
    </citation>
    <scope>NUCLEOTIDE SEQUENCE [LARGE SCALE GENOMIC DNA]</scope>
    <source>
        <strain evidence="1 2">Egy-CU-AM5</strain>
    </source>
</reference>
<sequence length="250" mass="26731">MANGTDRSFRADSGDAALELVATAVTSLVEDIFASLRTVAEATGALWNRIEDSGAQPSSADLAALRDPVVAELQRQAALVNGVGFVVADRALVDVPRYLEWWQPNSKPGGQAQRLELDLNPGSEYFYDYSTMEWFSIPRDRGTRWVHGPYLDYTGVDLYVCTFATPVTTARGEFIGVAGADVPVARLDAALLPTFAAHRTPLALTNAEGRVIVANDAEHVAGSKLQDPSSPTALPVSSTPWSLVSLSGNP</sequence>
<accession>A0ABV3V9F8</accession>
<proteinExistence type="predicted"/>
<dbReference type="EMBL" id="JBDLOU010000002">
    <property type="protein sequence ID" value="MEX3736850.1"/>
    <property type="molecule type" value="Genomic_DNA"/>
</dbReference>
<dbReference type="RefSeq" id="WP_036445703.1">
    <property type="nucleotide sequence ID" value="NZ_JAQYXM010000001.1"/>
</dbReference>
<evidence type="ECO:0000313" key="2">
    <source>
        <dbReference type="Proteomes" id="UP001558474"/>
    </source>
</evidence>
<gene>
    <name evidence="1" type="ORF">ABFW12_01230</name>
</gene>
<comment type="caution">
    <text evidence="1">The sequence shown here is derived from an EMBL/GenBank/DDBJ whole genome shotgun (WGS) entry which is preliminary data.</text>
</comment>
<dbReference type="Pfam" id="PF22673">
    <property type="entry name" value="MCP-like_PDC_1"/>
    <property type="match status" value="1"/>
</dbReference>
<protein>
    <submittedName>
        <fullName evidence="1">Cache domain-containing protein</fullName>
    </submittedName>
</protein>
<dbReference type="Gene3D" id="3.30.450.20">
    <property type="entry name" value="PAS domain"/>
    <property type="match status" value="1"/>
</dbReference>
<evidence type="ECO:0000313" key="1">
    <source>
        <dbReference type="EMBL" id="MEX3736850.1"/>
    </source>
</evidence>
<dbReference type="Proteomes" id="UP001558474">
    <property type="component" value="Unassembled WGS sequence"/>
</dbReference>
<name>A0ABV3V9F8_9MYCO</name>
<dbReference type="CDD" id="cd12913">
    <property type="entry name" value="PDC1_MCP_like"/>
    <property type="match status" value="1"/>
</dbReference>